<dbReference type="Proteomes" id="UP000198282">
    <property type="component" value="Unassembled WGS sequence"/>
</dbReference>
<reference evidence="1 2" key="1">
    <citation type="submission" date="2017-06" db="EMBL/GenBank/DDBJ databases">
        <authorList>
            <person name="Kim H.J."/>
            <person name="Triplett B.A."/>
        </authorList>
    </citation>
    <scope>NUCLEOTIDE SEQUENCE [LARGE SCALE GENOMIC DNA]</scope>
    <source>
        <strain evidence="1 2">CGMCC 4.2132</strain>
    </source>
</reference>
<accession>A0A239B251</accession>
<gene>
    <name evidence="1" type="ORF">SAMN05216276_1002275</name>
</gene>
<proteinExistence type="predicted"/>
<dbReference type="AlphaFoldDB" id="A0A239B251"/>
<evidence type="ECO:0000313" key="1">
    <source>
        <dbReference type="EMBL" id="SNS01314.1"/>
    </source>
</evidence>
<organism evidence="1 2">
    <name type="scientific">Streptosporangium subroseum</name>
    <dbReference type="NCBI Taxonomy" id="106412"/>
    <lineage>
        <taxon>Bacteria</taxon>
        <taxon>Bacillati</taxon>
        <taxon>Actinomycetota</taxon>
        <taxon>Actinomycetes</taxon>
        <taxon>Streptosporangiales</taxon>
        <taxon>Streptosporangiaceae</taxon>
        <taxon>Streptosporangium</taxon>
    </lineage>
</organism>
<keyword evidence="2" id="KW-1185">Reference proteome</keyword>
<dbReference type="EMBL" id="FZOD01000002">
    <property type="protein sequence ID" value="SNS01314.1"/>
    <property type="molecule type" value="Genomic_DNA"/>
</dbReference>
<protein>
    <submittedName>
        <fullName evidence="1">Uncharacterized protein</fullName>
    </submittedName>
</protein>
<evidence type="ECO:0000313" key="2">
    <source>
        <dbReference type="Proteomes" id="UP000198282"/>
    </source>
</evidence>
<sequence>MVIISRLPMSPGSLKCTRWSRMGRGTCITVGAEGHPAAPVASVPLAAPARQGTRTGAPRRCAA</sequence>
<name>A0A239B251_9ACTN</name>